<evidence type="ECO:0000256" key="1">
    <source>
        <dbReference type="SAM" id="MobiDB-lite"/>
    </source>
</evidence>
<feature type="region of interest" description="Disordered" evidence="1">
    <location>
        <begin position="571"/>
        <end position="642"/>
    </location>
</feature>
<gene>
    <name evidence="2" type="ORF">AAL_03711</name>
</gene>
<feature type="region of interest" description="Disordered" evidence="1">
    <location>
        <begin position="1"/>
        <end position="80"/>
    </location>
</feature>
<evidence type="ECO:0000313" key="3">
    <source>
        <dbReference type="Proteomes" id="UP000078544"/>
    </source>
</evidence>
<name>A0A162INA5_9HYPO</name>
<protein>
    <recommendedName>
        <fullName evidence="4">INO80 chromatin remodeling complex Ies1</fullName>
    </recommendedName>
</protein>
<evidence type="ECO:0000313" key="2">
    <source>
        <dbReference type="EMBL" id="KZZ96482.1"/>
    </source>
</evidence>
<dbReference type="PANTHER" id="PTHR37287">
    <property type="entry name" value="INO EIGHTY SUBUNIT 1"/>
    <property type="match status" value="1"/>
</dbReference>
<dbReference type="PANTHER" id="PTHR37287:SF1">
    <property type="entry name" value="INO EIGHTY SUBUNIT 1"/>
    <property type="match status" value="1"/>
</dbReference>
<feature type="region of interest" description="Disordered" evidence="1">
    <location>
        <begin position="358"/>
        <end position="444"/>
    </location>
</feature>
<sequence>MAASPDSAAATSDVEQPSSPAAHDGKSFASRAGSDDDDDTQMADEPTEAHGKPSRGRGRSSQKGGDSAHQVGKIRHLKKEDGEPLWREDIQYDFLRAVFDDDQAVFTNSYDPDVGKQTFADLYIDTMSRSSKTSKVLRDKLLSDREAAKGMAMVCLLVNVGRMNTTLNFFPEMRAQLRTYHAIPSLQAHQDAHAYKQLQDAPRLKSILKGGAEDREEPSSLEKIKKPDVPRTNPVNLIFSMCHSAQKVRELHFPRNQEFHDLIMKTQYSSKSRANAFLWLMWFYLESDFTEEGCEENPFGPGVDYGLDVANQGVPKLVVMTDDEKAKENVDSPEEIAFGRDKQQTRAKILEMDKAYLNERETKRGKRAAANDDGPAILPRIRPSKHDSDRDSTRSTPPPRALAGRGGRRGLGLKYQIFEGSSPARHDSEGVGSRKPRPPTAHQLAVERNRNERVEYILDRGLRRQHHKSRKSRRREGAIYRAWRRTQEQTDAFDDSDEDEAAAAAVVGRGSRQDKATAFREKGLGGLCLLKSEQDDYGEEVSTYAAALRRCTRRLARWAGRESELGVVAPVKKAKPRRAAAAPEADAFDDDGGDESPAKNGEANGDVTMGDADMEETALMDDADEDGDDPDRTEVLGDSDVE</sequence>
<dbReference type="InterPro" id="IPR038014">
    <property type="entry name" value="Ies1"/>
</dbReference>
<evidence type="ECO:0008006" key="4">
    <source>
        <dbReference type="Google" id="ProtNLM"/>
    </source>
</evidence>
<dbReference type="OrthoDB" id="5413003at2759"/>
<keyword evidence="3" id="KW-1185">Reference proteome</keyword>
<organism evidence="2 3">
    <name type="scientific">Moelleriella libera RCEF 2490</name>
    <dbReference type="NCBI Taxonomy" id="1081109"/>
    <lineage>
        <taxon>Eukaryota</taxon>
        <taxon>Fungi</taxon>
        <taxon>Dikarya</taxon>
        <taxon>Ascomycota</taxon>
        <taxon>Pezizomycotina</taxon>
        <taxon>Sordariomycetes</taxon>
        <taxon>Hypocreomycetidae</taxon>
        <taxon>Hypocreales</taxon>
        <taxon>Clavicipitaceae</taxon>
        <taxon>Moelleriella</taxon>
    </lineage>
</organism>
<proteinExistence type="predicted"/>
<feature type="compositionally biased region" description="Acidic residues" evidence="1">
    <location>
        <begin position="612"/>
        <end position="629"/>
    </location>
</feature>
<accession>A0A162INA5</accession>
<dbReference type="AlphaFoldDB" id="A0A162INA5"/>
<dbReference type="EMBL" id="AZGY01000007">
    <property type="protein sequence ID" value="KZZ96482.1"/>
    <property type="molecule type" value="Genomic_DNA"/>
</dbReference>
<feature type="compositionally biased region" description="Low complexity" evidence="1">
    <location>
        <begin position="1"/>
        <end position="13"/>
    </location>
</feature>
<feature type="compositionally biased region" description="Basic and acidic residues" evidence="1">
    <location>
        <begin position="384"/>
        <end position="393"/>
    </location>
</feature>
<feature type="compositionally biased region" description="Acidic residues" evidence="1">
    <location>
        <begin position="35"/>
        <end position="46"/>
    </location>
</feature>
<comment type="caution">
    <text evidence="2">The sequence shown here is derived from an EMBL/GenBank/DDBJ whole genome shotgun (WGS) entry which is preliminary data.</text>
</comment>
<reference evidence="2 3" key="1">
    <citation type="journal article" date="2016" name="Genome Biol. Evol.">
        <title>Divergent and convergent evolution of fungal pathogenicity.</title>
        <authorList>
            <person name="Shang Y."/>
            <person name="Xiao G."/>
            <person name="Zheng P."/>
            <person name="Cen K."/>
            <person name="Zhan S."/>
            <person name="Wang C."/>
        </authorList>
    </citation>
    <scope>NUCLEOTIDE SEQUENCE [LARGE SCALE GENOMIC DNA]</scope>
    <source>
        <strain evidence="2 3">RCEF 2490</strain>
    </source>
</reference>
<dbReference type="GO" id="GO:0031011">
    <property type="term" value="C:Ino80 complex"/>
    <property type="evidence" value="ECO:0007669"/>
    <property type="project" value="InterPro"/>
</dbReference>
<dbReference type="Proteomes" id="UP000078544">
    <property type="component" value="Unassembled WGS sequence"/>
</dbReference>
<dbReference type="STRING" id="1081109.A0A162INA5"/>